<dbReference type="eggNOG" id="KOG3575">
    <property type="taxonomic scope" value="Eukaryota"/>
</dbReference>
<dbReference type="PANTHER" id="PTHR46397:SF2">
    <property type="entry name" value="NUCLEAR RECEPTOR DOMAIN-CONTAINING PROTEIN"/>
    <property type="match status" value="1"/>
</dbReference>
<evidence type="ECO:0000256" key="3">
    <source>
        <dbReference type="ARBA" id="ARBA00023163"/>
    </source>
</evidence>
<evidence type="ECO:0000256" key="2">
    <source>
        <dbReference type="ARBA" id="ARBA00023015"/>
    </source>
</evidence>
<keyword evidence="6" id="KW-1185">Reference proteome</keyword>
<evidence type="ECO:0000313" key="6">
    <source>
        <dbReference type="Proteomes" id="UP000095282"/>
    </source>
</evidence>
<dbReference type="Proteomes" id="UP000095282">
    <property type="component" value="Unplaced"/>
</dbReference>
<dbReference type="Pfam" id="PF00104">
    <property type="entry name" value="Hormone_recep"/>
    <property type="match status" value="1"/>
</dbReference>
<proteinExistence type="inferred from homology"/>
<evidence type="ECO:0000256" key="1">
    <source>
        <dbReference type="ARBA" id="ARBA00005993"/>
    </source>
</evidence>
<accession>A0A1I7V3Y4</accession>
<keyword evidence="4" id="KW-0675">Receptor</keyword>
<keyword evidence="3" id="KW-0804">Transcription</keyword>
<sequence>MFASNRIVVQCLTNCLRAGMKSNMVRGKRDMNKVPKYVRESMRQGNDMIIRDYATSTFETLHGFPRRDEEKPDVLTILNLTADQLLEYYLELNEKEPCPLTKIFSGSFSHITQQNEADAHFICAHCPGTDLLNSEDIGILFQYTSFANLWLDALWDQIHLEDGPEEFSMIENDSWRFFSDFISHFYENVGSSLRGLNLDIVEYAVLKSFVIWKLGVVDFSTTLKIVAQEHYLGTTLALTEYYKTEKSMDQFEIALRIADLTLLLAPIFNSYRELVKVHGMLEASKEENMEI</sequence>
<dbReference type="PANTHER" id="PTHR46397">
    <property type="entry name" value="NUCLEAR HORMONE RECEPTOR FAMILY-RELATED"/>
    <property type="match status" value="1"/>
</dbReference>
<name>A0A1I7V3Y4_9PELO</name>
<dbReference type="AlphaFoldDB" id="A0A1I7V3Y4"/>
<evidence type="ECO:0000259" key="5">
    <source>
        <dbReference type="PROSITE" id="PS51843"/>
    </source>
</evidence>
<evidence type="ECO:0000313" key="7">
    <source>
        <dbReference type="WBParaSite" id="Csp11.Scaffold630.g22153.t1"/>
    </source>
</evidence>
<comment type="similarity">
    <text evidence="1">Belongs to the nuclear hormone receptor family.</text>
</comment>
<dbReference type="InterPro" id="IPR035500">
    <property type="entry name" value="NHR-like_dom_sf"/>
</dbReference>
<dbReference type="InterPro" id="IPR000536">
    <property type="entry name" value="Nucl_hrmn_rcpt_lig-bd"/>
</dbReference>
<keyword evidence="2" id="KW-0805">Transcription regulation</keyword>
<dbReference type="PROSITE" id="PS51843">
    <property type="entry name" value="NR_LBD"/>
    <property type="match status" value="1"/>
</dbReference>
<dbReference type="WBParaSite" id="Csp11.Scaffold630.g22153.t1">
    <property type="protein sequence ID" value="Csp11.Scaffold630.g22153.t1"/>
    <property type="gene ID" value="Csp11.Scaffold630.g22153"/>
</dbReference>
<dbReference type="SMART" id="SM00430">
    <property type="entry name" value="HOLI"/>
    <property type="match status" value="1"/>
</dbReference>
<protein>
    <submittedName>
        <fullName evidence="7">NR LBD domain-containing protein</fullName>
    </submittedName>
</protein>
<dbReference type="STRING" id="1561998.A0A1I7V3Y4"/>
<dbReference type="SUPFAM" id="SSF48508">
    <property type="entry name" value="Nuclear receptor ligand-binding domain"/>
    <property type="match status" value="1"/>
</dbReference>
<evidence type="ECO:0000256" key="4">
    <source>
        <dbReference type="ARBA" id="ARBA00023170"/>
    </source>
</evidence>
<feature type="domain" description="NR LBD" evidence="5">
    <location>
        <begin position="81"/>
        <end position="291"/>
    </location>
</feature>
<organism evidence="6 7">
    <name type="scientific">Caenorhabditis tropicalis</name>
    <dbReference type="NCBI Taxonomy" id="1561998"/>
    <lineage>
        <taxon>Eukaryota</taxon>
        <taxon>Metazoa</taxon>
        <taxon>Ecdysozoa</taxon>
        <taxon>Nematoda</taxon>
        <taxon>Chromadorea</taxon>
        <taxon>Rhabditida</taxon>
        <taxon>Rhabditina</taxon>
        <taxon>Rhabditomorpha</taxon>
        <taxon>Rhabditoidea</taxon>
        <taxon>Rhabditidae</taxon>
        <taxon>Peloderinae</taxon>
        <taxon>Caenorhabditis</taxon>
    </lineage>
</organism>
<dbReference type="Gene3D" id="1.10.565.10">
    <property type="entry name" value="Retinoid X Receptor"/>
    <property type="match status" value="1"/>
</dbReference>
<reference evidence="7" key="1">
    <citation type="submission" date="2016-11" db="UniProtKB">
        <authorList>
            <consortium name="WormBaseParasite"/>
        </authorList>
    </citation>
    <scope>IDENTIFICATION</scope>
</reference>